<comment type="caution">
    <text evidence="12">The sequence shown here is derived from an EMBL/GenBank/DDBJ whole genome shotgun (WGS) entry which is preliminary data.</text>
</comment>
<dbReference type="SUPFAM" id="SSF55874">
    <property type="entry name" value="ATPase domain of HSP90 chaperone/DNA topoisomerase II/histidine kinase"/>
    <property type="match status" value="1"/>
</dbReference>
<evidence type="ECO:0000256" key="4">
    <source>
        <dbReference type="ARBA" id="ARBA00022679"/>
    </source>
</evidence>
<evidence type="ECO:0000256" key="3">
    <source>
        <dbReference type="ARBA" id="ARBA00022553"/>
    </source>
</evidence>
<protein>
    <recommendedName>
        <fullName evidence="2">histidine kinase</fullName>
        <ecNumber evidence="2">2.7.13.3</ecNumber>
    </recommendedName>
</protein>
<evidence type="ECO:0000256" key="8">
    <source>
        <dbReference type="ARBA" id="ARBA00023012"/>
    </source>
</evidence>
<feature type="transmembrane region" description="Helical" evidence="10">
    <location>
        <begin position="112"/>
        <end position="128"/>
    </location>
</feature>
<dbReference type="CDD" id="cd16917">
    <property type="entry name" value="HATPase_UhpB-NarQ-NarX-like"/>
    <property type="match status" value="1"/>
</dbReference>
<feature type="region of interest" description="Disordered" evidence="9">
    <location>
        <begin position="373"/>
        <end position="399"/>
    </location>
</feature>
<keyword evidence="3" id="KW-0597">Phosphoprotein</keyword>
<feature type="transmembrane region" description="Helical" evidence="10">
    <location>
        <begin position="44"/>
        <end position="63"/>
    </location>
</feature>
<dbReference type="EMBL" id="BOOH01000017">
    <property type="protein sequence ID" value="GIH75652.1"/>
    <property type="molecule type" value="Genomic_DNA"/>
</dbReference>
<evidence type="ECO:0000313" key="13">
    <source>
        <dbReference type="Proteomes" id="UP000616724"/>
    </source>
</evidence>
<dbReference type="PANTHER" id="PTHR24421:SF10">
    <property type="entry name" value="NITRATE_NITRITE SENSOR PROTEIN NARQ"/>
    <property type="match status" value="1"/>
</dbReference>
<evidence type="ECO:0000256" key="10">
    <source>
        <dbReference type="SAM" id="Phobius"/>
    </source>
</evidence>
<comment type="catalytic activity">
    <reaction evidence="1">
        <text>ATP + protein L-histidine = ADP + protein N-phospho-L-histidine.</text>
        <dbReference type="EC" id="2.7.13.3"/>
    </reaction>
</comment>
<evidence type="ECO:0000256" key="2">
    <source>
        <dbReference type="ARBA" id="ARBA00012438"/>
    </source>
</evidence>
<keyword evidence="13" id="KW-1185">Reference proteome</keyword>
<feature type="domain" description="Histidine kinase/HSP90-like ATPase" evidence="11">
    <location>
        <begin position="284"/>
        <end position="377"/>
    </location>
</feature>
<dbReference type="Gene3D" id="1.20.5.1930">
    <property type="match status" value="1"/>
</dbReference>
<keyword evidence="10" id="KW-1133">Transmembrane helix</keyword>
<dbReference type="Pfam" id="PF23539">
    <property type="entry name" value="DUF7134"/>
    <property type="match status" value="1"/>
</dbReference>
<dbReference type="GO" id="GO:0000155">
    <property type="term" value="F:phosphorelay sensor kinase activity"/>
    <property type="evidence" value="ECO:0007669"/>
    <property type="project" value="InterPro"/>
</dbReference>
<dbReference type="InterPro" id="IPR011712">
    <property type="entry name" value="Sig_transdc_His_kin_sub3_dim/P"/>
</dbReference>
<dbReference type="InterPro" id="IPR055558">
    <property type="entry name" value="DUF7134"/>
</dbReference>
<sequence>MDAAPSPFARRLSRDQLIALDCLAGAVISLFLLSAAARSTAPEWARLALPLALGLPLAVRRLWPRTVFCAVLAPAVVAMALHVTGGAYVAPAYALYTVALTARRGGRPPSQGVVGLSVAVAAGMAVAGTPAPSAGFPGDVLFGAAALGGAWTVGRAVGERRAYTVWTAERLARDAVVEERLRIARELHDVVAHSMGLIAIKAGVANHVMRTRPEEAHDALRVIETESRGALVEMRRLLGVLRADPADLGPAPGLGGLPGLAERAGLAGVTVDLDVRGSGGLPEGVGLSVYRIVQEALTNVVKHAAPARCRVEVEDDGRQVRIEVTDDGPGPGTLPPRGEGHGLTGMRERVMMYGGAFEAGPGPGRGFRVAARLPYRETPDRETSRREALTRGTPDRGTS</sequence>
<gene>
    <name evidence="12" type="ORF">Plo01_20810</name>
</gene>
<keyword evidence="8" id="KW-0902">Two-component regulatory system</keyword>
<proteinExistence type="predicted"/>
<dbReference type="AlphaFoldDB" id="A0A8J3RH69"/>
<keyword evidence="10" id="KW-0812">Transmembrane</keyword>
<evidence type="ECO:0000256" key="7">
    <source>
        <dbReference type="ARBA" id="ARBA00022840"/>
    </source>
</evidence>
<dbReference type="InterPro" id="IPR003594">
    <property type="entry name" value="HATPase_dom"/>
</dbReference>
<dbReference type="InterPro" id="IPR050482">
    <property type="entry name" value="Sensor_HK_TwoCompSys"/>
</dbReference>
<keyword evidence="6 12" id="KW-0418">Kinase</keyword>
<dbReference type="InterPro" id="IPR036890">
    <property type="entry name" value="HATPase_C_sf"/>
</dbReference>
<evidence type="ECO:0000256" key="6">
    <source>
        <dbReference type="ARBA" id="ARBA00022777"/>
    </source>
</evidence>
<feature type="compositionally biased region" description="Basic and acidic residues" evidence="9">
    <location>
        <begin position="374"/>
        <end position="389"/>
    </location>
</feature>
<dbReference type="RefSeq" id="WP_203890316.1">
    <property type="nucleotide sequence ID" value="NZ_BOOH01000017.1"/>
</dbReference>
<evidence type="ECO:0000256" key="9">
    <source>
        <dbReference type="SAM" id="MobiDB-lite"/>
    </source>
</evidence>
<dbReference type="Gene3D" id="3.30.565.10">
    <property type="entry name" value="Histidine kinase-like ATPase, C-terminal domain"/>
    <property type="match status" value="1"/>
</dbReference>
<accession>A0A8J3RH69</accession>
<keyword evidence="7" id="KW-0067">ATP-binding</keyword>
<feature type="transmembrane region" description="Helical" evidence="10">
    <location>
        <begin position="17"/>
        <end position="37"/>
    </location>
</feature>
<dbReference type="SMART" id="SM00387">
    <property type="entry name" value="HATPase_c"/>
    <property type="match status" value="1"/>
</dbReference>
<dbReference type="EC" id="2.7.13.3" evidence="2"/>
<dbReference type="GO" id="GO:0005524">
    <property type="term" value="F:ATP binding"/>
    <property type="evidence" value="ECO:0007669"/>
    <property type="project" value="UniProtKB-KW"/>
</dbReference>
<feature type="transmembrane region" description="Helical" evidence="10">
    <location>
        <begin position="75"/>
        <end position="100"/>
    </location>
</feature>
<keyword evidence="4" id="KW-0808">Transferase</keyword>
<organism evidence="12 13">
    <name type="scientific">Planobispora longispora</name>
    <dbReference type="NCBI Taxonomy" id="28887"/>
    <lineage>
        <taxon>Bacteria</taxon>
        <taxon>Bacillati</taxon>
        <taxon>Actinomycetota</taxon>
        <taxon>Actinomycetes</taxon>
        <taxon>Streptosporangiales</taxon>
        <taxon>Streptosporangiaceae</taxon>
        <taxon>Planobispora</taxon>
    </lineage>
</organism>
<reference evidence="12 13" key="1">
    <citation type="submission" date="2021-01" db="EMBL/GenBank/DDBJ databases">
        <title>Whole genome shotgun sequence of Planobispora longispora NBRC 13918.</title>
        <authorList>
            <person name="Komaki H."/>
            <person name="Tamura T."/>
        </authorList>
    </citation>
    <scope>NUCLEOTIDE SEQUENCE [LARGE SCALE GENOMIC DNA]</scope>
    <source>
        <strain evidence="12 13">NBRC 13918</strain>
    </source>
</reference>
<dbReference type="Pfam" id="PF07730">
    <property type="entry name" value="HisKA_3"/>
    <property type="match status" value="1"/>
</dbReference>
<keyword evidence="5" id="KW-0547">Nucleotide-binding</keyword>
<dbReference type="PANTHER" id="PTHR24421">
    <property type="entry name" value="NITRATE/NITRITE SENSOR PROTEIN NARX-RELATED"/>
    <property type="match status" value="1"/>
</dbReference>
<keyword evidence="10" id="KW-0472">Membrane</keyword>
<dbReference type="GO" id="GO:0016020">
    <property type="term" value="C:membrane"/>
    <property type="evidence" value="ECO:0007669"/>
    <property type="project" value="InterPro"/>
</dbReference>
<evidence type="ECO:0000256" key="1">
    <source>
        <dbReference type="ARBA" id="ARBA00000085"/>
    </source>
</evidence>
<evidence type="ECO:0000313" key="12">
    <source>
        <dbReference type="EMBL" id="GIH75652.1"/>
    </source>
</evidence>
<dbReference type="Pfam" id="PF02518">
    <property type="entry name" value="HATPase_c"/>
    <property type="match status" value="1"/>
</dbReference>
<dbReference type="GO" id="GO:0046983">
    <property type="term" value="F:protein dimerization activity"/>
    <property type="evidence" value="ECO:0007669"/>
    <property type="project" value="InterPro"/>
</dbReference>
<dbReference type="Proteomes" id="UP000616724">
    <property type="component" value="Unassembled WGS sequence"/>
</dbReference>
<evidence type="ECO:0000256" key="5">
    <source>
        <dbReference type="ARBA" id="ARBA00022741"/>
    </source>
</evidence>
<name>A0A8J3RH69_9ACTN</name>
<evidence type="ECO:0000259" key="11">
    <source>
        <dbReference type="SMART" id="SM00387"/>
    </source>
</evidence>